<dbReference type="PANTHER" id="PTHR46426:SF1">
    <property type="entry name" value="PROTEIN DISULFIDE-ISOMERASE TMX3"/>
    <property type="match status" value="1"/>
</dbReference>
<evidence type="ECO:0000256" key="3">
    <source>
        <dbReference type="ARBA" id="ARBA00022989"/>
    </source>
</evidence>
<feature type="chain" id="PRO_5036744120" evidence="7">
    <location>
        <begin position="19"/>
        <end position="470"/>
    </location>
</feature>
<evidence type="ECO:0000256" key="2">
    <source>
        <dbReference type="ARBA" id="ARBA00022692"/>
    </source>
</evidence>
<evidence type="ECO:0000256" key="1">
    <source>
        <dbReference type="ARBA" id="ARBA00004389"/>
    </source>
</evidence>
<name>A0A914C9R9_9BILA</name>
<organism evidence="9 10">
    <name type="scientific">Acrobeloides nanus</name>
    <dbReference type="NCBI Taxonomy" id="290746"/>
    <lineage>
        <taxon>Eukaryota</taxon>
        <taxon>Metazoa</taxon>
        <taxon>Ecdysozoa</taxon>
        <taxon>Nematoda</taxon>
        <taxon>Chromadorea</taxon>
        <taxon>Rhabditida</taxon>
        <taxon>Tylenchina</taxon>
        <taxon>Cephalobomorpha</taxon>
        <taxon>Cephaloboidea</taxon>
        <taxon>Cephalobidae</taxon>
        <taxon>Acrobeloides</taxon>
    </lineage>
</organism>
<evidence type="ECO:0000313" key="9">
    <source>
        <dbReference type="Proteomes" id="UP000887540"/>
    </source>
</evidence>
<evidence type="ECO:0000259" key="8">
    <source>
        <dbReference type="PROSITE" id="PS51352"/>
    </source>
</evidence>
<sequence length="470" mass="53868">MKNVSILILLNLILFAKGTKIPTDVLDLNDKFVDVANEGSWFIKFYAPWCGHCKKLAPVWDQLAHSLTEKNSLVRIGKVDCTRFASACTHFKVTGYPTLIFFRNGVQIPYEGDRQKQALLNFVLKASSPTIGTLDSTAKFSELKKSSEKDPFFVYIDGEDKDQTLFEEYKNVAESLFAETRFFHATSIMPFPANVVLRKRPAVVVFKDNDYYVYEPEKEKLHGWVNSERWPLLPQVTPSTLNSIATSTNKLLVLVVLDSIYIHNSSSEVGRFYKLAKDASKLVRQDSDLHSQFQFGWLDDLHSQFQFGWLDGNSIVNSIVMGEMSVPNILVFNVSNYEFYLNNDVPSEMTAQSVYTFLQTIADKRVTPLGGRSWPQRIRRMFYDITTNLYEMFYHQPILTCCLFGVPLAFFSIITYSICSSDFSVDREDVYPEDEEEESQDEEDDSIHKNGKKKCFASIHILDDGHEKDE</sequence>
<dbReference type="PRINTS" id="PR00421">
    <property type="entry name" value="THIOREDOXIN"/>
</dbReference>
<evidence type="ECO:0000256" key="4">
    <source>
        <dbReference type="ARBA" id="ARBA00023136"/>
    </source>
</evidence>
<dbReference type="SUPFAM" id="SSF52833">
    <property type="entry name" value="Thioredoxin-like"/>
    <property type="match status" value="1"/>
</dbReference>
<dbReference type="InterPro" id="IPR013766">
    <property type="entry name" value="Thioredoxin_domain"/>
</dbReference>
<feature type="region of interest" description="Disordered" evidence="6">
    <location>
        <begin position="429"/>
        <end position="451"/>
    </location>
</feature>
<evidence type="ECO:0000256" key="5">
    <source>
        <dbReference type="ARBA" id="ARBA00045246"/>
    </source>
</evidence>
<feature type="domain" description="Thioredoxin" evidence="8">
    <location>
        <begin position="15"/>
        <end position="128"/>
    </location>
</feature>
<dbReference type="Proteomes" id="UP000887540">
    <property type="component" value="Unplaced"/>
</dbReference>
<dbReference type="WBParaSite" id="ACRNAN_Path_643.g2398.t2">
    <property type="protein sequence ID" value="ACRNAN_Path_643.g2398.t2"/>
    <property type="gene ID" value="ACRNAN_Path_643.g2398"/>
</dbReference>
<dbReference type="InterPro" id="IPR052250">
    <property type="entry name" value="PDI_TMX3"/>
</dbReference>
<reference evidence="10" key="1">
    <citation type="submission" date="2022-11" db="UniProtKB">
        <authorList>
            <consortium name="WormBaseParasite"/>
        </authorList>
    </citation>
    <scope>IDENTIFICATION</scope>
</reference>
<keyword evidence="4" id="KW-0472">Membrane</keyword>
<dbReference type="Gene3D" id="3.40.30.10">
    <property type="entry name" value="Glutaredoxin"/>
    <property type="match status" value="2"/>
</dbReference>
<dbReference type="Pfam" id="PF13848">
    <property type="entry name" value="Thioredoxin_6"/>
    <property type="match status" value="1"/>
</dbReference>
<protein>
    <submittedName>
        <fullName evidence="10">Thioredoxin domain-containing protein</fullName>
    </submittedName>
</protein>
<dbReference type="PROSITE" id="PS00194">
    <property type="entry name" value="THIOREDOXIN_1"/>
    <property type="match status" value="1"/>
</dbReference>
<keyword evidence="7" id="KW-0732">Signal</keyword>
<dbReference type="GO" id="GO:0005789">
    <property type="term" value="C:endoplasmic reticulum membrane"/>
    <property type="evidence" value="ECO:0007669"/>
    <property type="project" value="UniProtKB-SubCell"/>
</dbReference>
<evidence type="ECO:0000256" key="6">
    <source>
        <dbReference type="SAM" id="MobiDB-lite"/>
    </source>
</evidence>
<dbReference type="PROSITE" id="PS51352">
    <property type="entry name" value="THIOREDOXIN_2"/>
    <property type="match status" value="1"/>
</dbReference>
<accession>A0A914C9R9</accession>
<keyword evidence="2" id="KW-0812">Transmembrane</keyword>
<proteinExistence type="predicted"/>
<dbReference type="PANTHER" id="PTHR46426">
    <property type="entry name" value="PROTEIN DISULFIDE-ISOMERASE TMX3"/>
    <property type="match status" value="1"/>
</dbReference>
<dbReference type="InterPro" id="IPR036249">
    <property type="entry name" value="Thioredoxin-like_sf"/>
</dbReference>
<dbReference type="AlphaFoldDB" id="A0A914C9R9"/>
<dbReference type="Pfam" id="PF00085">
    <property type="entry name" value="Thioredoxin"/>
    <property type="match status" value="1"/>
</dbReference>
<evidence type="ECO:0000313" key="10">
    <source>
        <dbReference type="WBParaSite" id="ACRNAN_Path_643.g2398.t2"/>
    </source>
</evidence>
<evidence type="ECO:0000256" key="7">
    <source>
        <dbReference type="SAM" id="SignalP"/>
    </source>
</evidence>
<keyword evidence="9" id="KW-1185">Reference proteome</keyword>
<comment type="function">
    <text evidence="5">Probable disulfide isomerase, which participates in the folding of proteins containing disulfide bonds. May act as a dithiol oxidase. Acts as a regulator of endoplasmic reticulum-mitochondria contact sites via its ability to regulate redox signals.</text>
</comment>
<feature type="signal peptide" evidence="7">
    <location>
        <begin position="1"/>
        <end position="18"/>
    </location>
</feature>
<feature type="compositionally biased region" description="Acidic residues" evidence="6">
    <location>
        <begin position="431"/>
        <end position="445"/>
    </location>
</feature>
<dbReference type="InterPro" id="IPR017937">
    <property type="entry name" value="Thioredoxin_CS"/>
</dbReference>
<keyword evidence="3" id="KW-1133">Transmembrane helix</keyword>
<comment type="subcellular location">
    <subcellularLocation>
        <location evidence="1">Endoplasmic reticulum membrane</location>
        <topology evidence="1">Single-pass membrane protein</topology>
    </subcellularLocation>
</comment>